<accession>A0AAX4PHY8</accession>
<dbReference type="InterPro" id="IPR036188">
    <property type="entry name" value="FAD/NAD-bd_sf"/>
</dbReference>
<dbReference type="PANTHER" id="PTHR16128">
    <property type="entry name" value="FAD/NAD(P)-BINDING OXIDOREDUCTASE FAMILY PROTEIN"/>
    <property type="match status" value="1"/>
</dbReference>
<gene>
    <name evidence="1" type="ORF">HKI87_11g67820</name>
</gene>
<dbReference type="Gene3D" id="3.90.660.10">
    <property type="match status" value="1"/>
</dbReference>
<reference evidence="1 2" key="1">
    <citation type="submission" date="2024-03" db="EMBL/GenBank/DDBJ databases">
        <title>Complete genome sequence of the green alga Chloropicon roscoffensis RCC1871.</title>
        <authorList>
            <person name="Lemieux C."/>
            <person name="Pombert J.-F."/>
            <person name="Otis C."/>
            <person name="Turmel M."/>
        </authorList>
    </citation>
    <scope>NUCLEOTIDE SEQUENCE [LARGE SCALE GENOMIC DNA]</scope>
    <source>
        <strain evidence="1 2">RCC1871</strain>
    </source>
</reference>
<protein>
    <submittedName>
        <fullName evidence="1">FAD NAD(P)-binding oxidoreductase</fullName>
    </submittedName>
</protein>
<dbReference type="SUPFAM" id="SSF51905">
    <property type="entry name" value="FAD/NAD(P)-binding domain"/>
    <property type="match status" value="1"/>
</dbReference>
<keyword evidence="2" id="KW-1185">Reference proteome</keyword>
<dbReference type="Pfam" id="PF13450">
    <property type="entry name" value="NAD_binding_8"/>
    <property type="match status" value="1"/>
</dbReference>
<organism evidence="1 2">
    <name type="scientific">Chloropicon roscoffensis</name>
    <dbReference type="NCBI Taxonomy" id="1461544"/>
    <lineage>
        <taxon>Eukaryota</taxon>
        <taxon>Viridiplantae</taxon>
        <taxon>Chlorophyta</taxon>
        <taxon>Chloropicophyceae</taxon>
        <taxon>Chloropicales</taxon>
        <taxon>Chloropicaceae</taxon>
        <taxon>Chloropicon</taxon>
    </lineage>
</organism>
<name>A0AAX4PHY8_9CHLO</name>
<sequence>MSTAKAACTRKSSRVAIVGGGLAGMVAADALASRGFEDLHVFDMGRRATGGRASVRRTQEGYFFNHGLQFLRLGSPKVSSLAAEWVRDGALMEWTGRHGRLDASTGNFTSRSDCEPGAHPGFCSFLEPGKLYVNGGLTEHLRRKNEPGVRVELGCKVSAIDGSGGEGGAAGPWRLRGSKFGEPVHTFGDFDAVVFTDAMAGRKGSPGHVLLNGEVELGSLFPVLDEVRVKPVFSLMVAYARGDVSCDFDAASVVGSEAFQFVSAENAKPNYDAVGVDCDSFVALSTFERAEDLLERHPQQKNFKFVEQTKDYLDPIQADLLADFESLLGCEGKVPVYAKAQRWGGAFYSSGGGGVSRGLKSYVDEGRMIALCGDYCCETSTAENAVLSGLDAAERLAGMLP</sequence>
<evidence type="ECO:0000313" key="1">
    <source>
        <dbReference type="EMBL" id="WZN65225.1"/>
    </source>
</evidence>
<dbReference type="Proteomes" id="UP001472866">
    <property type="component" value="Chromosome 11"/>
</dbReference>
<dbReference type="AlphaFoldDB" id="A0AAX4PHY8"/>
<evidence type="ECO:0000313" key="2">
    <source>
        <dbReference type="Proteomes" id="UP001472866"/>
    </source>
</evidence>
<dbReference type="EMBL" id="CP151511">
    <property type="protein sequence ID" value="WZN65225.1"/>
    <property type="molecule type" value="Genomic_DNA"/>
</dbReference>
<dbReference type="Gene3D" id="3.50.50.60">
    <property type="entry name" value="FAD/NAD(P)-binding domain"/>
    <property type="match status" value="1"/>
</dbReference>
<proteinExistence type="predicted"/>
<dbReference type="PANTHER" id="PTHR16128:SF5">
    <property type="entry name" value="FAD_NAD(P)-BINDING OXIDOREDUCTASE FAMILY PROTEIN"/>
    <property type="match status" value="1"/>
</dbReference>